<evidence type="ECO:0000259" key="2">
    <source>
        <dbReference type="PROSITE" id="PS50987"/>
    </source>
</evidence>
<dbReference type="AlphaFoldDB" id="A0A7Z0DAX1"/>
<evidence type="ECO:0000259" key="1">
    <source>
        <dbReference type="PROSITE" id="PS50206"/>
    </source>
</evidence>
<keyword evidence="3" id="KW-0808">Transferase</keyword>
<accession>A0A7Z0DAX1</accession>
<dbReference type="Gene3D" id="1.10.10.10">
    <property type="entry name" value="Winged helix-like DNA-binding domain superfamily/Winged helix DNA-binding domain"/>
    <property type="match status" value="1"/>
</dbReference>
<evidence type="ECO:0000313" key="4">
    <source>
        <dbReference type="Proteomes" id="UP000527616"/>
    </source>
</evidence>
<dbReference type="InterPro" id="IPR001307">
    <property type="entry name" value="Thiosulphate_STrfase_CS"/>
</dbReference>
<dbReference type="Proteomes" id="UP000527616">
    <property type="component" value="Unassembled WGS sequence"/>
</dbReference>
<keyword evidence="4" id="KW-1185">Reference proteome</keyword>
<dbReference type="EMBL" id="JACBZS010000001">
    <property type="protein sequence ID" value="NYI72161.1"/>
    <property type="molecule type" value="Genomic_DNA"/>
</dbReference>
<dbReference type="InterPro" id="IPR036390">
    <property type="entry name" value="WH_DNA-bd_sf"/>
</dbReference>
<dbReference type="Pfam" id="PF01022">
    <property type="entry name" value="HTH_5"/>
    <property type="match status" value="1"/>
</dbReference>
<dbReference type="SUPFAM" id="SSF46785">
    <property type="entry name" value="Winged helix' DNA-binding domain"/>
    <property type="match status" value="1"/>
</dbReference>
<sequence length="220" mass="23900">MTKAFPELPIYEQLAQVGKALASPIRLRLLDQLEEGESTVEELAARAGVGLKSTSAQLQQLKALQLVAARRDGVRIHYRIASPQVSALLASFEEFAERTVPAVRTAVSEYFAAHPGPEPVTVEELERRMRGGTMVIDVRSAEEYAKGHVPGALSIPLPHLRDRLAELPADADVIAYCQGPYCLSSPRAVALLGELGREARSVRGGITAWIRSGRELRTPA</sequence>
<feature type="domain" description="HTH arsR-type" evidence="2">
    <location>
        <begin position="6"/>
        <end position="100"/>
    </location>
</feature>
<dbReference type="SMART" id="SM00418">
    <property type="entry name" value="HTH_ARSR"/>
    <property type="match status" value="1"/>
</dbReference>
<dbReference type="SUPFAM" id="SSF52821">
    <property type="entry name" value="Rhodanese/Cell cycle control phosphatase"/>
    <property type="match status" value="1"/>
</dbReference>
<gene>
    <name evidence="3" type="ORF">GGQ54_002721</name>
</gene>
<dbReference type="PROSITE" id="PS50987">
    <property type="entry name" value="HTH_ARSR_2"/>
    <property type="match status" value="1"/>
</dbReference>
<name>A0A7Z0DAX1_9ACTN</name>
<dbReference type="InterPro" id="IPR001845">
    <property type="entry name" value="HTH_ArsR_DNA-bd_dom"/>
</dbReference>
<dbReference type="CDD" id="cd00090">
    <property type="entry name" value="HTH_ARSR"/>
    <property type="match status" value="1"/>
</dbReference>
<dbReference type="CDD" id="cd00158">
    <property type="entry name" value="RHOD"/>
    <property type="match status" value="1"/>
</dbReference>
<dbReference type="PROSITE" id="PS00380">
    <property type="entry name" value="RHODANESE_1"/>
    <property type="match status" value="1"/>
</dbReference>
<dbReference type="Pfam" id="PF00581">
    <property type="entry name" value="Rhodanese"/>
    <property type="match status" value="1"/>
</dbReference>
<dbReference type="GO" id="GO:0004792">
    <property type="term" value="F:thiosulfate-cyanide sulfurtransferase activity"/>
    <property type="evidence" value="ECO:0007669"/>
    <property type="project" value="InterPro"/>
</dbReference>
<dbReference type="InterPro" id="IPR036388">
    <property type="entry name" value="WH-like_DNA-bd_sf"/>
</dbReference>
<comment type="caution">
    <text evidence="3">The sequence shown here is derived from an EMBL/GenBank/DDBJ whole genome shotgun (WGS) entry which is preliminary data.</text>
</comment>
<dbReference type="RefSeq" id="WP_179445894.1">
    <property type="nucleotide sequence ID" value="NZ_JACBZS010000001.1"/>
</dbReference>
<proteinExistence type="predicted"/>
<dbReference type="GO" id="GO:0003700">
    <property type="term" value="F:DNA-binding transcription factor activity"/>
    <property type="evidence" value="ECO:0007669"/>
    <property type="project" value="InterPro"/>
</dbReference>
<evidence type="ECO:0000313" key="3">
    <source>
        <dbReference type="EMBL" id="NYI72161.1"/>
    </source>
</evidence>
<organism evidence="3 4">
    <name type="scientific">Naumannella cuiyingiana</name>
    <dbReference type="NCBI Taxonomy" id="1347891"/>
    <lineage>
        <taxon>Bacteria</taxon>
        <taxon>Bacillati</taxon>
        <taxon>Actinomycetota</taxon>
        <taxon>Actinomycetes</taxon>
        <taxon>Propionibacteriales</taxon>
        <taxon>Propionibacteriaceae</taxon>
        <taxon>Naumannella</taxon>
    </lineage>
</organism>
<dbReference type="NCBIfam" id="NF033788">
    <property type="entry name" value="HTH_metalloreg"/>
    <property type="match status" value="1"/>
</dbReference>
<dbReference type="PANTHER" id="PTHR43031">
    <property type="entry name" value="FAD-DEPENDENT OXIDOREDUCTASE"/>
    <property type="match status" value="1"/>
</dbReference>
<dbReference type="InterPro" id="IPR036873">
    <property type="entry name" value="Rhodanese-like_dom_sf"/>
</dbReference>
<protein>
    <submittedName>
        <fullName evidence="3">Rhodanese-related sulfurtransferase</fullName>
    </submittedName>
</protein>
<dbReference type="InterPro" id="IPR050229">
    <property type="entry name" value="GlpE_sulfurtransferase"/>
</dbReference>
<dbReference type="PANTHER" id="PTHR43031:SF1">
    <property type="entry name" value="PYRIDINE NUCLEOTIDE-DISULPHIDE OXIDOREDUCTASE"/>
    <property type="match status" value="1"/>
</dbReference>
<dbReference type="PROSITE" id="PS50206">
    <property type="entry name" value="RHODANESE_3"/>
    <property type="match status" value="1"/>
</dbReference>
<dbReference type="InterPro" id="IPR011991">
    <property type="entry name" value="ArsR-like_HTH"/>
</dbReference>
<reference evidence="3 4" key="1">
    <citation type="submission" date="2020-07" db="EMBL/GenBank/DDBJ databases">
        <title>Sequencing the genomes of 1000 actinobacteria strains.</title>
        <authorList>
            <person name="Klenk H.-P."/>
        </authorList>
    </citation>
    <scope>NUCLEOTIDE SEQUENCE [LARGE SCALE GENOMIC DNA]</scope>
    <source>
        <strain evidence="3 4">DSM 103164</strain>
    </source>
</reference>
<dbReference type="Gene3D" id="3.40.250.10">
    <property type="entry name" value="Rhodanese-like domain"/>
    <property type="match status" value="1"/>
</dbReference>
<dbReference type="SMART" id="SM00450">
    <property type="entry name" value="RHOD"/>
    <property type="match status" value="1"/>
</dbReference>
<feature type="domain" description="Rhodanese" evidence="1">
    <location>
        <begin position="129"/>
        <end position="218"/>
    </location>
</feature>
<dbReference type="InterPro" id="IPR001763">
    <property type="entry name" value="Rhodanese-like_dom"/>
</dbReference>